<dbReference type="InterPro" id="IPR002731">
    <property type="entry name" value="ATPase_BadF"/>
</dbReference>
<protein>
    <submittedName>
        <fullName evidence="2">N-acetylglucosamine kinase</fullName>
    </submittedName>
</protein>
<dbReference type="Gene3D" id="3.30.420.40">
    <property type="match status" value="2"/>
</dbReference>
<dbReference type="Pfam" id="PF01869">
    <property type="entry name" value="BcrAD_BadFG"/>
    <property type="match status" value="1"/>
</dbReference>
<keyword evidence="3" id="KW-1185">Reference proteome</keyword>
<name>A0A229UQV7_9BACL</name>
<reference evidence="2 3" key="1">
    <citation type="submission" date="2017-07" db="EMBL/GenBank/DDBJ databases">
        <title>Genome sequencing and assembly of Paenibacillus rigui.</title>
        <authorList>
            <person name="Mayilraj S."/>
        </authorList>
    </citation>
    <scope>NUCLEOTIDE SEQUENCE [LARGE SCALE GENOMIC DNA]</scope>
    <source>
        <strain evidence="2 3">JCM 16352</strain>
    </source>
</reference>
<dbReference type="SUPFAM" id="SSF53067">
    <property type="entry name" value="Actin-like ATPase domain"/>
    <property type="match status" value="2"/>
</dbReference>
<evidence type="ECO:0000313" key="3">
    <source>
        <dbReference type="Proteomes" id="UP000215509"/>
    </source>
</evidence>
<organism evidence="2 3">
    <name type="scientific">Paenibacillus rigui</name>
    <dbReference type="NCBI Taxonomy" id="554312"/>
    <lineage>
        <taxon>Bacteria</taxon>
        <taxon>Bacillati</taxon>
        <taxon>Bacillota</taxon>
        <taxon>Bacilli</taxon>
        <taxon>Bacillales</taxon>
        <taxon>Paenibacillaceae</taxon>
        <taxon>Paenibacillus</taxon>
    </lineage>
</organism>
<keyword evidence="2" id="KW-0808">Transferase</keyword>
<dbReference type="InterPro" id="IPR043129">
    <property type="entry name" value="ATPase_NBD"/>
</dbReference>
<dbReference type="InterPro" id="IPR052519">
    <property type="entry name" value="Euk-type_GlcNAc_Kinase"/>
</dbReference>
<dbReference type="OrthoDB" id="9772633at2"/>
<proteinExistence type="predicted"/>
<feature type="domain" description="ATPase BadF/BadG/BcrA/BcrD type" evidence="1">
    <location>
        <begin position="12"/>
        <end position="299"/>
    </location>
</feature>
<dbReference type="PANTHER" id="PTHR43190">
    <property type="entry name" value="N-ACETYL-D-GLUCOSAMINE KINASE"/>
    <property type="match status" value="1"/>
</dbReference>
<evidence type="ECO:0000259" key="1">
    <source>
        <dbReference type="Pfam" id="PF01869"/>
    </source>
</evidence>
<keyword evidence="2" id="KW-0418">Kinase</keyword>
<dbReference type="CDD" id="cd24007">
    <property type="entry name" value="ASKHA_NBD_eukNAGK-like"/>
    <property type="match status" value="1"/>
</dbReference>
<dbReference type="PANTHER" id="PTHR43190:SF3">
    <property type="entry name" value="N-ACETYL-D-GLUCOSAMINE KINASE"/>
    <property type="match status" value="1"/>
</dbReference>
<dbReference type="GO" id="GO:0016301">
    <property type="term" value="F:kinase activity"/>
    <property type="evidence" value="ECO:0007669"/>
    <property type="project" value="UniProtKB-KW"/>
</dbReference>
<gene>
    <name evidence="2" type="ORF">CF651_12125</name>
</gene>
<dbReference type="AlphaFoldDB" id="A0A229UQV7"/>
<sequence length="331" mass="35631">MERIIRIPLLAVDGGGTKSQVVLMDKAGSLLGQGRGGSCNYQGVGRDAAIRELSNGIHEAVRDWAKRQSAEYAEAALSLEIECAVFALAGLDTTYDRNIIMDIVNEALVQQSVQVKRLIVENDGLSALLGAASGTPGILVIAGTGSIVYGINGSGDSARSGGWGHRTGDEGSGYWIGKQAVTAMLRAHDGRGRATRLEEWIFPHMGVSHPEQLFNWIYGNDYSVEKLSDLSKFVSLAAAAGDSEAHRILTAASDELFIAVKAVIDRLQLRDIPFKLMLQGGVLQNDTVIRHLLTQQIRAYADKSQLETLHNEPIFGITAMGLSYLNAGLEQ</sequence>
<comment type="caution">
    <text evidence="2">The sequence shown here is derived from an EMBL/GenBank/DDBJ whole genome shotgun (WGS) entry which is preliminary data.</text>
</comment>
<evidence type="ECO:0000313" key="2">
    <source>
        <dbReference type="EMBL" id="OXM85967.1"/>
    </source>
</evidence>
<dbReference type="RefSeq" id="WP_094015117.1">
    <property type="nucleotide sequence ID" value="NZ_NMQW01000017.1"/>
</dbReference>
<accession>A0A229UQV7</accession>
<dbReference type="Proteomes" id="UP000215509">
    <property type="component" value="Unassembled WGS sequence"/>
</dbReference>
<dbReference type="EMBL" id="NMQW01000017">
    <property type="protein sequence ID" value="OXM85967.1"/>
    <property type="molecule type" value="Genomic_DNA"/>
</dbReference>